<dbReference type="InterPro" id="IPR036271">
    <property type="entry name" value="Tet_transcr_reg_TetR-rel_C_sf"/>
</dbReference>
<dbReference type="InterPro" id="IPR001647">
    <property type="entry name" value="HTH_TetR"/>
</dbReference>
<feature type="region of interest" description="Disordered" evidence="5">
    <location>
        <begin position="210"/>
        <end position="266"/>
    </location>
</feature>
<evidence type="ECO:0000259" key="6">
    <source>
        <dbReference type="PROSITE" id="PS50977"/>
    </source>
</evidence>
<reference evidence="8" key="1">
    <citation type="journal article" date="2019" name="Int. J. Syst. Evol. Microbiol.">
        <title>The Global Catalogue of Microorganisms (GCM) 10K type strain sequencing project: providing services to taxonomists for standard genome sequencing and annotation.</title>
        <authorList>
            <consortium name="The Broad Institute Genomics Platform"/>
            <consortium name="The Broad Institute Genome Sequencing Center for Infectious Disease"/>
            <person name="Wu L."/>
            <person name="Ma J."/>
        </authorList>
    </citation>
    <scope>NUCLEOTIDE SEQUENCE [LARGE SCALE GENOMIC DNA]</scope>
    <source>
        <strain evidence="8">JCM 16702</strain>
    </source>
</reference>
<dbReference type="InterPro" id="IPR050109">
    <property type="entry name" value="HTH-type_TetR-like_transc_reg"/>
</dbReference>
<keyword evidence="1" id="KW-0805">Transcription regulation</keyword>
<comment type="caution">
    <text evidence="7">The sequence shown here is derived from an EMBL/GenBank/DDBJ whole genome shotgun (WGS) entry which is preliminary data.</text>
</comment>
<keyword evidence="3" id="KW-0804">Transcription</keyword>
<keyword evidence="2 4" id="KW-0238">DNA-binding</keyword>
<sequence length="266" mass="28746">MSPRRLDPRVRSALIDVAARLLTEEGPHALTTRRVAAEAGSSTMAVYTYFGSMGELVRAMVHEGFARLQHHLTHVARTDDPVADMASLGRAYRHNALANPHLYGVMFGGSAPGGFSLTEDDRQHGRYTLGNVVECAARCIDAGRFRTTDAELVAHQMWGATHGLITLELGDYLIEPYDAEHLFEAQLVSLMVGAGDAHEAAEASVRASRRLFGDGRPGNEWPRDEGPGQARAGKDRPGKERAGEGRLSTGRRAPRRAARADGTAPA</sequence>
<dbReference type="PANTHER" id="PTHR30055">
    <property type="entry name" value="HTH-TYPE TRANSCRIPTIONAL REGULATOR RUTR"/>
    <property type="match status" value="1"/>
</dbReference>
<dbReference type="InterPro" id="IPR025996">
    <property type="entry name" value="MT1864/Rv1816-like_C"/>
</dbReference>
<evidence type="ECO:0000256" key="4">
    <source>
        <dbReference type="PROSITE-ProRule" id="PRU00335"/>
    </source>
</evidence>
<dbReference type="Proteomes" id="UP001500683">
    <property type="component" value="Unassembled WGS sequence"/>
</dbReference>
<evidence type="ECO:0000256" key="3">
    <source>
        <dbReference type="ARBA" id="ARBA00023163"/>
    </source>
</evidence>
<dbReference type="EMBL" id="BAAAZG010000047">
    <property type="protein sequence ID" value="GAA4092693.1"/>
    <property type="molecule type" value="Genomic_DNA"/>
</dbReference>
<feature type="compositionally biased region" description="Basic and acidic residues" evidence="5">
    <location>
        <begin position="221"/>
        <end position="244"/>
    </location>
</feature>
<feature type="DNA-binding region" description="H-T-H motif" evidence="4">
    <location>
        <begin position="31"/>
        <end position="50"/>
    </location>
</feature>
<proteinExistence type="predicted"/>
<protein>
    <submittedName>
        <fullName evidence="7">TetR/AcrR family transcriptional regulator</fullName>
    </submittedName>
</protein>
<dbReference type="PRINTS" id="PR00455">
    <property type="entry name" value="HTHTETR"/>
</dbReference>
<dbReference type="SUPFAM" id="SSF46689">
    <property type="entry name" value="Homeodomain-like"/>
    <property type="match status" value="1"/>
</dbReference>
<evidence type="ECO:0000256" key="2">
    <source>
        <dbReference type="ARBA" id="ARBA00023125"/>
    </source>
</evidence>
<name>A0ABP7WND2_9ACTN</name>
<dbReference type="Pfam" id="PF13305">
    <property type="entry name" value="TetR_C_33"/>
    <property type="match status" value="1"/>
</dbReference>
<gene>
    <name evidence="7" type="ORF">GCM10022214_63020</name>
</gene>
<evidence type="ECO:0000256" key="5">
    <source>
        <dbReference type="SAM" id="MobiDB-lite"/>
    </source>
</evidence>
<evidence type="ECO:0000256" key="1">
    <source>
        <dbReference type="ARBA" id="ARBA00023015"/>
    </source>
</evidence>
<dbReference type="Pfam" id="PF00440">
    <property type="entry name" value="TetR_N"/>
    <property type="match status" value="1"/>
</dbReference>
<accession>A0ABP7WND2</accession>
<dbReference type="InterPro" id="IPR009057">
    <property type="entry name" value="Homeodomain-like_sf"/>
</dbReference>
<dbReference type="SUPFAM" id="SSF48498">
    <property type="entry name" value="Tetracyclin repressor-like, C-terminal domain"/>
    <property type="match status" value="1"/>
</dbReference>
<dbReference type="Gene3D" id="1.10.357.10">
    <property type="entry name" value="Tetracycline Repressor, domain 2"/>
    <property type="match status" value="1"/>
</dbReference>
<feature type="domain" description="HTH tetR-type" evidence="6">
    <location>
        <begin position="8"/>
        <end position="68"/>
    </location>
</feature>
<dbReference type="PROSITE" id="PS50977">
    <property type="entry name" value="HTH_TETR_2"/>
    <property type="match status" value="1"/>
</dbReference>
<evidence type="ECO:0000313" key="8">
    <source>
        <dbReference type="Proteomes" id="UP001500683"/>
    </source>
</evidence>
<evidence type="ECO:0000313" key="7">
    <source>
        <dbReference type="EMBL" id="GAA4092693.1"/>
    </source>
</evidence>
<dbReference type="PANTHER" id="PTHR30055:SF209">
    <property type="entry name" value="POSSIBLE TRANSCRIPTIONAL REGULATORY PROTEIN (PROBABLY TETR-FAMILY)"/>
    <property type="match status" value="1"/>
</dbReference>
<dbReference type="RefSeq" id="WP_344954858.1">
    <property type="nucleotide sequence ID" value="NZ_BAAAZG010000047.1"/>
</dbReference>
<keyword evidence="8" id="KW-1185">Reference proteome</keyword>
<organism evidence="7 8">
    <name type="scientific">Actinomadura miaoliensis</name>
    <dbReference type="NCBI Taxonomy" id="430685"/>
    <lineage>
        <taxon>Bacteria</taxon>
        <taxon>Bacillati</taxon>
        <taxon>Actinomycetota</taxon>
        <taxon>Actinomycetes</taxon>
        <taxon>Streptosporangiales</taxon>
        <taxon>Thermomonosporaceae</taxon>
        <taxon>Actinomadura</taxon>
    </lineage>
</organism>